<dbReference type="AlphaFoldDB" id="A0A433RW30"/>
<feature type="transmembrane region" description="Helical" evidence="1">
    <location>
        <begin position="104"/>
        <end position="127"/>
    </location>
</feature>
<feature type="transmembrane region" description="Helical" evidence="1">
    <location>
        <begin position="220"/>
        <end position="239"/>
    </location>
</feature>
<evidence type="ECO:0000313" key="2">
    <source>
        <dbReference type="EMBL" id="RUS57506.1"/>
    </source>
</evidence>
<keyword evidence="1" id="KW-0472">Membrane</keyword>
<reference evidence="2 3" key="1">
    <citation type="submission" date="2014-11" db="EMBL/GenBank/DDBJ databases">
        <title>Genome sequence and analysis of novel Kurthia sp.</title>
        <authorList>
            <person name="Lawson J.N."/>
            <person name="Gonzalez J.E."/>
            <person name="Rinauldi L."/>
            <person name="Xuan Z."/>
            <person name="Firman A."/>
            <person name="Shaddox L."/>
            <person name="Trudeau A."/>
            <person name="Shah S."/>
            <person name="Reiman D."/>
        </authorList>
    </citation>
    <scope>NUCLEOTIDE SEQUENCE [LARGE SCALE GENOMIC DNA]</scope>
    <source>
        <strain evidence="2 3">3B1D</strain>
    </source>
</reference>
<feature type="transmembrane region" description="Helical" evidence="1">
    <location>
        <begin position="35"/>
        <end position="51"/>
    </location>
</feature>
<keyword evidence="1" id="KW-0812">Transmembrane</keyword>
<dbReference type="OrthoDB" id="9797976at2"/>
<gene>
    <name evidence="2" type="ORF">QI30_05490</name>
</gene>
<feature type="transmembrane region" description="Helical" evidence="1">
    <location>
        <begin position="57"/>
        <end position="79"/>
    </location>
</feature>
<proteinExistence type="predicted"/>
<feature type="transmembrane region" description="Helical" evidence="1">
    <location>
        <begin position="192"/>
        <end position="213"/>
    </location>
</feature>
<organism evidence="2 3">
    <name type="scientific">Candidatus Kurthia intestinigallinarum</name>
    <dbReference type="NCBI Taxonomy" id="1562256"/>
    <lineage>
        <taxon>Bacteria</taxon>
        <taxon>Bacillati</taxon>
        <taxon>Bacillota</taxon>
        <taxon>Bacilli</taxon>
        <taxon>Bacillales</taxon>
        <taxon>Caryophanaceae</taxon>
        <taxon>Kurthia</taxon>
    </lineage>
</organism>
<keyword evidence="3" id="KW-1185">Reference proteome</keyword>
<feature type="transmembrane region" description="Helical" evidence="1">
    <location>
        <begin position="168"/>
        <end position="186"/>
    </location>
</feature>
<dbReference type="PANTHER" id="PTHR36111:SF2">
    <property type="entry name" value="INNER MEMBRANE PROTEIN"/>
    <property type="match status" value="1"/>
</dbReference>
<name>A0A433RW30_9BACL</name>
<dbReference type="InterPro" id="IPR007563">
    <property type="entry name" value="DUF554"/>
</dbReference>
<dbReference type="RefSeq" id="WP_126989934.1">
    <property type="nucleotide sequence ID" value="NZ_JTFC01000022.1"/>
</dbReference>
<feature type="transmembrane region" description="Helical" evidence="1">
    <location>
        <begin position="6"/>
        <end position="23"/>
    </location>
</feature>
<sequence>MILLGSLINGALILLGGFIGRLLQNIPDRVKETVMLVIALAIVVLGVQMGIQSDNFIIVMVSLVFGTIIGELIDIDGMLNRLGQWMEGKLDGGKLSNKEANKGSLAQGFVTGTLIFVIGSMSIIGALDGGLRNDHSVLITKGIIDGFTAMILASTMGVGVLIAAIPTVLYEGLIAIFAGFISAFIPQEALDLFLKQLTATGGIMIAAIGLNMLGLTKIRVANTLPAIPVVAIIVAIMYVL</sequence>
<dbReference type="Pfam" id="PF04474">
    <property type="entry name" value="DUF554"/>
    <property type="match status" value="1"/>
</dbReference>
<dbReference type="PANTHER" id="PTHR36111">
    <property type="entry name" value="INNER MEMBRANE PROTEIN-RELATED"/>
    <property type="match status" value="1"/>
</dbReference>
<evidence type="ECO:0000313" key="3">
    <source>
        <dbReference type="Proteomes" id="UP000288623"/>
    </source>
</evidence>
<protein>
    <submittedName>
        <fullName evidence="2">Membrane protein</fullName>
    </submittedName>
</protein>
<comment type="caution">
    <text evidence="2">The sequence shown here is derived from an EMBL/GenBank/DDBJ whole genome shotgun (WGS) entry which is preliminary data.</text>
</comment>
<evidence type="ECO:0000256" key="1">
    <source>
        <dbReference type="SAM" id="Phobius"/>
    </source>
</evidence>
<accession>A0A433RW30</accession>
<keyword evidence="1" id="KW-1133">Transmembrane helix</keyword>
<dbReference type="Proteomes" id="UP000288623">
    <property type="component" value="Unassembled WGS sequence"/>
</dbReference>
<dbReference type="EMBL" id="JTFC01000022">
    <property type="protein sequence ID" value="RUS57506.1"/>
    <property type="molecule type" value="Genomic_DNA"/>
</dbReference>